<feature type="transmembrane region" description="Helical" evidence="2">
    <location>
        <begin position="241"/>
        <end position="261"/>
    </location>
</feature>
<evidence type="ECO:0000313" key="4">
    <source>
        <dbReference type="Proteomes" id="UP000041254"/>
    </source>
</evidence>
<feature type="compositionally biased region" description="Basic residues" evidence="1">
    <location>
        <begin position="501"/>
        <end position="510"/>
    </location>
</feature>
<dbReference type="Proteomes" id="UP000041254">
    <property type="component" value="Unassembled WGS sequence"/>
</dbReference>
<feature type="transmembrane region" description="Helical" evidence="2">
    <location>
        <begin position="47"/>
        <end position="70"/>
    </location>
</feature>
<feature type="transmembrane region" description="Helical" evidence="2">
    <location>
        <begin position="281"/>
        <end position="306"/>
    </location>
</feature>
<feature type="transmembrane region" description="Helical" evidence="2">
    <location>
        <begin position="359"/>
        <end position="378"/>
    </location>
</feature>
<dbReference type="AlphaFoldDB" id="A0A0G4EFX7"/>
<feature type="transmembrane region" description="Helical" evidence="2">
    <location>
        <begin position="200"/>
        <end position="220"/>
    </location>
</feature>
<dbReference type="STRING" id="1169540.A0A0G4EFX7"/>
<feature type="region of interest" description="Disordered" evidence="1">
    <location>
        <begin position="447"/>
        <end position="539"/>
    </location>
</feature>
<accession>A0A0G4EFX7</accession>
<dbReference type="PANTHER" id="PTHR16189:SF3">
    <property type="entry name" value="AMINO ACID TRANSPORTER TRANSMEMBRANE DOMAIN-CONTAINING PROTEIN"/>
    <property type="match status" value="1"/>
</dbReference>
<dbReference type="InParanoid" id="A0A0G4EFX7"/>
<evidence type="ECO:0000313" key="3">
    <source>
        <dbReference type="EMBL" id="CEL94398.1"/>
    </source>
</evidence>
<feature type="transmembrane region" description="Helical" evidence="2">
    <location>
        <begin position="21"/>
        <end position="41"/>
    </location>
</feature>
<feature type="transmembrane region" description="Helical" evidence="2">
    <location>
        <begin position="173"/>
        <end position="194"/>
    </location>
</feature>
<keyword evidence="4" id="KW-1185">Reference proteome</keyword>
<keyword evidence="2" id="KW-0812">Transmembrane</keyword>
<keyword evidence="2" id="KW-0472">Membrane</keyword>
<feature type="transmembrane region" description="Helical" evidence="2">
    <location>
        <begin position="327"/>
        <end position="347"/>
    </location>
</feature>
<name>A0A0G4EFX7_VITBC</name>
<dbReference type="VEuPathDB" id="CryptoDB:Vbra_11546"/>
<dbReference type="EMBL" id="CDMY01000218">
    <property type="protein sequence ID" value="CEL94398.1"/>
    <property type="molecule type" value="Genomic_DNA"/>
</dbReference>
<evidence type="ECO:0000256" key="1">
    <source>
        <dbReference type="SAM" id="MobiDB-lite"/>
    </source>
</evidence>
<dbReference type="OMA" id="EFIVQYF"/>
<organism evidence="3 4">
    <name type="scientific">Vitrella brassicaformis (strain CCMP3155)</name>
    <dbReference type="NCBI Taxonomy" id="1169540"/>
    <lineage>
        <taxon>Eukaryota</taxon>
        <taxon>Sar</taxon>
        <taxon>Alveolata</taxon>
        <taxon>Colpodellida</taxon>
        <taxon>Vitrellaceae</taxon>
        <taxon>Vitrella</taxon>
    </lineage>
</organism>
<feature type="transmembrane region" description="Helical" evidence="2">
    <location>
        <begin position="387"/>
        <end position="411"/>
    </location>
</feature>
<evidence type="ECO:0000256" key="2">
    <source>
        <dbReference type="SAM" id="Phobius"/>
    </source>
</evidence>
<protein>
    <submittedName>
        <fullName evidence="3">Uncharacterized protein</fullName>
    </submittedName>
</protein>
<keyword evidence="2" id="KW-1133">Transmembrane helix</keyword>
<gene>
    <name evidence="3" type="ORF">Vbra_11546</name>
</gene>
<reference evidence="3 4" key="1">
    <citation type="submission" date="2014-11" db="EMBL/GenBank/DDBJ databases">
        <authorList>
            <person name="Zhu J."/>
            <person name="Qi W."/>
            <person name="Song R."/>
        </authorList>
    </citation>
    <scope>NUCLEOTIDE SEQUENCE [LARGE SCALE GENOMIC DNA]</scope>
</reference>
<feature type="compositionally biased region" description="Basic and acidic residues" evidence="1">
    <location>
        <begin position="519"/>
        <end position="536"/>
    </location>
</feature>
<sequence>MFISRLIGHHTAYGAKSIGSFQSFVFLVNQIFGAGFVGVPLCMLHAGWLTVFFANAAICAISCIATFMVIKSMVRVPGNKHLEKREEYVATVQYFLGDRSATLIQVVYQVAIQAMNIAAIIVTAEAFDRCFIRCFGQVPVIEVWPHAHVGGWSNVEKVYRGGYENHDGRQHTMIFAITGGYLFTALLCLPMSYLNLNENMYIQIVTFFLQFGAIGLIIISSIIRSFQQEERTHSPMTFPPLVGDTGYGAVFGIMVASYSYVVLIPSWCNEILPSTRVVPVVWMSAILSAFLYFSFALVVCVAYPALNSSNAFVYMTNEPSTGMLTRLSMFSFSFTTVLPGIPVMAIASRYNLYNSGLCGQQGAFFYGCCAPWLIAWALSNGRLFGRLLAWSSITAGVLANYFLPAVVYLLAIARKTRTQPLPHAHEEGGSGARDLLVRLVDAEVSPYNNDAGRQSDAVTVADDTQENSRVSSAKASCLVSSDPPAEMNGTEEGGREERHQGSKRRMRHKLASYLPDDTSPAKDEHEGAGESEESPRSHAFTLHSASEAERLEQLLRQYVDWDERISVWGCSCIERRPFWATVGLMLVLAAMIAYSIADDLMQAYKKS</sequence>
<dbReference type="OrthoDB" id="348220at2759"/>
<dbReference type="PANTHER" id="PTHR16189">
    <property type="entry name" value="TRANSMEMBRANE PROTEIN 104-RELATED"/>
    <property type="match status" value="1"/>
</dbReference>
<dbReference type="PhylomeDB" id="A0A0G4EFX7"/>
<feature type="transmembrane region" description="Helical" evidence="2">
    <location>
        <begin position="578"/>
        <end position="597"/>
    </location>
</feature>
<proteinExistence type="predicted"/>